<keyword evidence="5" id="KW-1185">Reference proteome</keyword>
<evidence type="ECO:0000313" key="5">
    <source>
        <dbReference type="Proteomes" id="UP000266841"/>
    </source>
</evidence>
<dbReference type="Pfam" id="PF01079">
    <property type="entry name" value="Hint"/>
    <property type="match status" value="1"/>
</dbReference>
<dbReference type="OrthoDB" id="5212at2759"/>
<accession>K0T3E9</accession>
<evidence type="ECO:0000313" key="4">
    <source>
        <dbReference type="EMBL" id="EJK67906.1"/>
    </source>
</evidence>
<feature type="transmembrane region" description="Helical" evidence="2">
    <location>
        <begin position="471"/>
        <end position="504"/>
    </location>
</feature>
<feature type="domain" description="Hedgehog protein Hint" evidence="3">
    <location>
        <begin position="258"/>
        <end position="401"/>
    </location>
</feature>
<feature type="region of interest" description="Disordered" evidence="1">
    <location>
        <begin position="1"/>
        <end position="21"/>
    </location>
</feature>
<evidence type="ECO:0000256" key="1">
    <source>
        <dbReference type="SAM" id="MobiDB-lite"/>
    </source>
</evidence>
<gene>
    <name evidence="4" type="ORF">THAOC_10988</name>
</gene>
<feature type="transmembrane region" description="Helical" evidence="2">
    <location>
        <begin position="96"/>
        <end position="122"/>
    </location>
</feature>
<dbReference type="EMBL" id="AGNL01012412">
    <property type="protein sequence ID" value="EJK67906.1"/>
    <property type="molecule type" value="Genomic_DNA"/>
</dbReference>
<evidence type="ECO:0000256" key="2">
    <source>
        <dbReference type="SAM" id="Phobius"/>
    </source>
</evidence>
<dbReference type="PANTHER" id="PTHR11889">
    <property type="entry name" value="HEDGEHOG"/>
    <property type="match status" value="1"/>
</dbReference>
<protein>
    <recommendedName>
        <fullName evidence="3">Hedgehog protein Hint domain-containing protein</fullName>
    </recommendedName>
</protein>
<dbReference type="AlphaFoldDB" id="K0T3E9"/>
<proteinExistence type="predicted"/>
<comment type="caution">
    <text evidence="4">The sequence shown here is derived from an EMBL/GenBank/DDBJ whole genome shotgun (WGS) entry which is preliminary data.</text>
</comment>
<reference evidence="4 5" key="1">
    <citation type="journal article" date="2012" name="Genome Biol.">
        <title>Genome and low-iron response of an oceanic diatom adapted to chronic iron limitation.</title>
        <authorList>
            <person name="Lommer M."/>
            <person name="Specht M."/>
            <person name="Roy A.S."/>
            <person name="Kraemer L."/>
            <person name="Andreson R."/>
            <person name="Gutowska M.A."/>
            <person name="Wolf J."/>
            <person name="Bergner S.V."/>
            <person name="Schilhabel M.B."/>
            <person name="Klostermeier U.C."/>
            <person name="Beiko R.G."/>
            <person name="Rosenstiel P."/>
            <person name="Hippler M."/>
            <person name="Laroche J."/>
        </authorList>
    </citation>
    <scope>NUCLEOTIDE SEQUENCE [LARGE SCALE GENOMIC DNA]</scope>
    <source>
        <strain evidence="4 5">CCMP1005</strain>
    </source>
</reference>
<dbReference type="SUPFAM" id="SSF51294">
    <property type="entry name" value="Hedgehog/intein (Hint) domain"/>
    <property type="match status" value="1"/>
</dbReference>
<organism evidence="4 5">
    <name type="scientific">Thalassiosira oceanica</name>
    <name type="common">Marine diatom</name>
    <dbReference type="NCBI Taxonomy" id="159749"/>
    <lineage>
        <taxon>Eukaryota</taxon>
        <taxon>Sar</taxon>
        <taxon>Stramenopiles</taxon>
        <taxon>Ochrophyta</taxon>
        <taxon>Bacillariophyta</taxon>
        <taxon>Coscinodiscophyceae</taxon>
        <taxon>Thalassiosirophycidae</taxon>
        <taxon>Thalassiosirales</taxon>
        <taxon>Thalassiosiraceae</taxon>
        <taxon>Thalassiosira</taxon>
    </lineage>
</organism>
<name>K0T3E9_THAOC</name>
<keyword evidence="2" id="KW-1133">Transmembrane helix</keyword>
<dbReference type="PANTHER" id="PTHR11889:SF31">
    <property type="entry name" value="PROTEIN HEDGEHOG"/>
    <property type="match status" value="1"/>
</dbReference>
<dbReference type="Proteomes" id="UP000266841">
    <property type="component" value="Unassembled WGS sequence"/>
</dbReference>
<evidence type="ECO:0000259" key="3">
    <source>
        <dbReference type="Pfam" id="PF01079"/>
    </source>
</evidence>
<dbReference type="InterPro" id="IPR050387">
    <property type="entry name" value="Hedgehog_Signaling"/>
</dbReference>
<dbReference type="InterPro" id="IPR001767">
    <property type="entry name" value="Hedgehog_Hint"/>
</dbReference>
<dbReference type="Gene3D" id="2.170.16.10">
    <property type="entry name" value="Hedgehog/Intein (Hint) domain"/>
    <property type="match status" value="1"/>
</dbReference>
<keyword evidence="2" id="KW-0472">Membrane</keyword>
<dbReference type="CDD" id="cd00081">
    <property type="entry name" value="Hint"/>
    <property type="match status" value="1"/>
</dbReference>
<sequence length="519" mass="56447">MWRTHIESAAESTVPLPEADEDEGVKLQLRNGPGPASVSKLCDDGGGILDPEERMVRECDDAGNDGVFTIQEEEAPKMTAADPRGALISKKQYRRLLIASAVLLTVSWLGNSGLILVASVLAQKVETQSGDLTDESGKILASKAKREGEDRRRHLRGEGLGWVRVGTLDKTKSEVEELWADYESAAPITGTYEIDGTQYTGAVKPGTASYTPNTTGENGTNGCNVYKDVQVIKTGGIYKIECCGTAPCDLYQEDDPEQRRACFSLRSSIIEKTKGKMLMKDLTWGDEVLAANGVYQPYVLSIHSSRTQKNEFVQIYSSGADEQESPLELTENHMLFVKGKAEPIVAGQVNVGDFIIGKNGQRKVTSISRVTLEGFVTPLTRDATMLVDGVLASAWAVADGHPTSLNFGVVHIHMHDFLARLGSLIHFGCSYMDPYLCEARGDYNGDGETSYNMIFAAGGGVFLLPPFQRNLLLFLIPLAGVVVSTSYVLLKALTPFTVLAFIMAEVTKKNRLSGKVKFD</sequence>
<dbReference type="GO" id="GO:0016540">
    <property type="term" value="P:protein autoprocessing"/>
    <property type="evidence" value="ECO:0007669"/>
    <property type="project" value="InterPro"/>
</dbReference>
<keyword evidence="2" id="KW-0812">Transmembrane</keyword>
<dbReference type="InterPro" id="IPR036844">
    <property type="entry name" value="Hint_dom_sf"/>
</dbReference>